<dbReference type="PANTHER" id="PTHR31151:SF0">
    <property type="entry name" value="PROLINE-TRNA LIGASE (DUF1680)"/>
    <property type="match status" value="1"/>
</dbReference>
<dbReference type="Pfam" id="PF20620">
    <property type="entry name" value="DUF6805"/>
    <property type="match status" value="1"/>
</dbReference>
<evidence type="ECO:0000259" key="5">
    <source>
        <dbReference type="Pfam" id="PF20620"/>
    </source>
</evidence>
<accession>A0A5M6DIL4</accession>
<dbReference type="PANTHER" id="PTHR31151">
    <property type="entry name" value="PROLINE-TRNA LIGASE (DUF1680)"/>
    <property type="match status" value="1"/>
</dbReference>
<dbReference type="Proteomes" id="UP000323426">
    <property type="component" value="Unassembled WGS sequence"/>
</dbReference>
<evidence type="ECO:0000256" key="2">
    <source>
        <dbReference type="SAM" id="SignalP"/>
    </source>
</evidence>
<dbReference type="GO" id="GO:0005975">
    <property type="term" value="P:carbohydrate metabolic process"/>
    <property type="evidence" value="ECO:0007669"/>
    <property type="project" value="InterPro"/>
</dbReference>
<evidence type="ECO:0000259" key="3">
    <source>
        <dbReference type="Pfam" id="PF07944"/>
    </source>
</evidence>
<feature type="region of interest" description="Disordered" evidence="1">
    <location>
        <begin position="659"/>
        <end position="681"/>
    </location>
</feature>
<dbReference type="InterPro" id="IPR008928">
    <property type="entry name" value="6-hairpin_glycosidase_sf"/>
</dbReference>
<feature type="chain" id="PRO_5024451448" evidence="2">
    <location>
        <begin position="19"/>
        <end position="788"/>
    </location>
</feature>
<evidence type="ECO:0000313" key="8">
    <source>
        <dbReference type="Proteomes" id="UP000323426"/>
    </source>
</evidence>
<feature type="compositionally biased region" description="Basic and acidic residues" evidence="1">
    <location>
        <begin position="670"/>
        <end position="681"/>
    </location>
</feature>
<evidence type="ECO:0000259" key="6">
    <source>
        <dbReference type="Pfam" id="PF20736"/>
    </source>
</evidence>
<reference evidence="7 8" key="1">
    <citation type="submission" date="2019-09" db="EMBL/GenBank/DDBJ databases">
        <title>Genome sequence and assembly of Adhaeribacter sp.</title>
        <authorList>
            <person name="Chhetri G."/>
        </authorList>
    </citation>
    <scope>NUCLEOTIDE SEQUENCE [LARGE SCALE GENOMIC DNA]</scope>
    <source>
        <strain evidence="7 8">DK36</strain>
    </source>
</reference>
<keyword evidence="7" id="KW-0378">Hydrolase</keyword>
<organism evidence="7 8">
    <name type="scientific">Adhaeribacter rhizoryzae</name>
    <dbReference type="NCBI Taxonomy" id="2607907"/>
    <lineage>
        <taxon>Bacteria</taxon>
        <taxon>Pseudomonadati</taxon>
        <taxon>Bacteroidota</taxon>
        <taxon>Cytophagia</taxon>
        <taxon>Cytophagales</taxon>
        <taxon>Hymenobacteraceae</taxon>
        <taxon>Adhaeribacter</taxon>
    </lineage>
</organism>
<dbReference type="InterPro" id="IPR012878">
    <property type="entry name" value="Beta-AFase-like_GH127_cat"/>
</dbReference>
<gene>
    <name evidence="7" type="ORF">F0145_08860</name>
</gene>
<feature type="domain" description="DUF4986" evidence="4">
    <location>
        <begin position="547"/>
        <end position="629"/>
    </location>
</feature>
<evidence type="ECO:0000256" key="1">
    <source>
        <dbReference type="SAM" id="MobiDB-lite"/>
    </source>
</evidence>
<dbReference type="InterPro" id="IPR032275">
    <property type="entry name" value="DUF4986"/>
</dbReference>
<dbReference type="AlphaFoldDB" id="A0A5M6DIL4"/>
<keyword evidence="8" id="KW-1185">Reference proteome</keyword>
<feature type="domain" description="Non-reducing end beta-L-arabinofuranosidase-like GH127 middle" evidence="6">
    <location>
        <begin position="423"/>
        <end position="518"/>
    </location>
</feature>
<name>A0A5M6DIL4_9BACT</name>
<sequence length="788" mass="88608">MKLNFFPILFLSLLPVLGFSQQLTVQSFPLNAVKLHESAFKKAQQTDLNYILALNPDRLLAPYLIEAGIKPKAEQYGNWENTGLDGHIGGHYLSALSLMYAATGNQEVKQRLDYMIDQLAACQEKNGNGYLGGVPGGKAMWQDIAQGKIDAGTFSLNKKWVPLYNIHKIYAGLYDAYQFGANAKAKDMLVKLTDWCLNLTANLSETQIQEMLKSEHGGLNEAFADVAALTGDKKYLELARKFSHQNILNPLLAKKDALNGIHANTQIPKVIGYMRVAEVAGGEAWADAADFFWQTVVQHRTVSIGGNSVREHFHPANNFSSMLESVEGPETCNTYNMLKLTKHLFQSKPNADYLDYYERALYNHILSSQHPEKGGFVYFTPMRPQHYRVYSQPQESFWCCVGSGLENHGKYGELIYAHNTKSLFVNLFIPSELTWQEKGLTLTQETKFPYEEATALKLKLKKSQKFALQIRYPSWVEAGKLKIQVNNKAINITPGANGYVAVERKWKTGDVVTVTLPMQTKVEAMPDNSPWVSFVHGPIVLAAKTDTTNLKGLWSDASRMGHIASGQQYPIEEAPMLVSNNTDLAAAVQLVAGKPLTFRVSNLLYPAKYKSLELVPFYQIHEARYMLYWPVTTPEKLESNRKAIREKEAIRLALEERTVDQVAPGEQQPESDHNFQGEKTESGVFNNRHWRHATGWFSYDLKNPKKEARTLQITYFGGDKNRSFDIFVNNTLLQTVKLDGSAGDKFYEVDYQLPPAIITKAGSTNLNVKFVAHQNSTAGGIYYVRLLK</sequence>
<protein>
    <submittedName>
        <fullName evidence="7">Glycosyl hydrolase</fullName>
    </submittedName>
</protein>
<keyword evidence="2" id="KW-0732">Signal</keyword>
<dbReference type="InterPro" id="IPR049046">
    <property type="entry name" value="Beta-AFase-like_GH127_middle"/>
</dbReference>
<feature type="domain" description="Non-reducing end beta-L-arabinofuranosidase-like GH127 catalytic" evidence="3">
    <location>
        <begin position="32"/>
        <end position="413"/>
    </location>
</feature>
<proteinExistence type="predicted"/>
<dbReference type="RefSeq" id="WP_150088022.1">
    <property type="nucleotide sequence ID" value="NZ_VWSF01000005.1"/>
</dbReference>
<dbReference type="Pfam" id="PF16375">
    <property type="entry name" value="DUF4986"/>
    <property type="match status" value="1"/>
</dbReference>
<dbReference type="SUPFAM" id="SSF48208">
    <property type="entry name" value="Six-hairpin glycosidases"/>
    <property type="match status" value="1"/>
</dbReference>
<dbReference type="Pfam" id="PF20736">
    <property type="entry name" value="Glyco_hydro127M"/>
    <property type="match status" value="1"/>
</dbReference>
<evidence type="ECO:0000313" key="7">
    <source>
        <dbReference type="EMBL" id="KAA5547427.1"/>
    </source>
</evidence>
<dbReference type="GO" id="GO:0016787">
    <property type="term" value="F:hydrolase activity"/>
    <property type="evidence" value="ECO:0007669"/>
    <property type="project" value="UniProtKB-KW"/>
</dbReference>
<dbReference type="InterPro" id="IPR046544">
    <property type="entry name" value="GH146_SB_dom"/>
</dbReference>
<dbReference type="EMBL" id="VWSF01000005">
    <property type="protein sequence ID" value="KAA5547427.1"/>
    <property type="molecule type" value="Genomic_DNA"/>
</dbReference>
<comment type="caution">
    <text evidence="7">The sequence shown here is derived from an EMBL/GenBank/DDBJ whole genome shotgun (WGS) entry which is preliminary data.</text>
</comment>
<feature type="signal peptide" evidence="2">
    <location>
        <begin position="1"/>
        <end position="18"/>
    </location>
</feature>
<dbReference type="Pfam" id="PF07944">
    <property type="entry name" value="Beta-AFase-like_GH127_cat"/>
    <property type="match status" value="1"/>
</dbReference>
<evidence type="ECO:0000259" key="4">
    <source>
        <dbReference type="Pfam" id="PF16375"/>
    </source>
</evidence>
<feature type="domain" description="Glycoside hydrolase GH146 substrate-binding" evidence="5">
    <location>
        <begin position="653"/>
        <end position="787"/>
    </location>
</feature>